<evidence type="ECO:0000313" key="8">
    <source>
        <dbReference type="EMBL" id="RFU25502.1"/>
    </source>
</evidence>
<dbReference type="GO" id="GO:0005634">
    <property type="term" value="C:nucleus"/>
    <property type="evidence" value="ECO:0007669"/>
    <property type="project" value="TreeGrafter"/>
</dbReference>
<dbReference type="SMART" id="SM00487">
    <property type="entry name" value="DEXDc"/>
    <property type="match status" value="1"/>
</dbReference>
<evidence type="ECO:0000259" key="7">
    <source>
        <dbReference type="PROSITE" id="PS51194"/>
    </source>
</evidence>
<dbReference type="Gene3D" id="3.30.300.30">
    <property type="match status" value="1"/>
</dbReference>
<dbReference type="InterPro" id="IPR000873">
    <property type="entry name" value="AMP-dep_synth/lig_dom"/>
</dbReference>
<dbReference type="SMART" id="SM00490">
    <property type="entry name" value="HELICc"/>
    <property type="match status" value="1"/>
</dbReference>
<evidence type="ECO:0000256" key="3">
    <source>
        <dbReference type="ARBA" id="ARBA00022801"/>
    </source>
</evidence>
<reference evidence="8 9" key="1">
    <citation type="submission" date="2018-05" db="EMBL/GenBank/DDBJ databases">
        <title>Draft genome sequence of Scytalidium lignicola DSM 105466, a ubiquitous saprotrophic fungus.</title>
        <authorList>
            <person name="Buettner E."/>
            <person name="Gebauer A.M."/>
            <person name="Hofrichter M."/>
            <person name="Liers C."/>
            <person name="Kellner H."/>
        </authorList>
    </citation>
    <scope>NUCLEOTIDE SEQUENCE [LARGE SCALE GENOMIC DNA]</scope>
    <source>
        <strain evidence="8 9">DSM 105466</strain>
    </source>
</reference>
<dbReference type="PROSITE" id="PS51194">
    <property type="entry name" value="HELICASE_CTER"/>
    <property type="match status" value="1"/>
</dbReference>
<comment type="similarity">
    <text evidence="1">Belongs to the ATP-dependent AMP-binding enzyme family.</text>
</comment>
<dbReference type="Gene3D" id="3.40.50.300">
    <property type="entry name" value="P-loop containing nucleotide triphosphate hydrolases"/>
    <property type="match status" value="1"/>
</dbReference>
<dbReference type="InterPro" id="IPR038718">
    <property type="entry name" value="SNF2-like_sf"/>
</dbReference>
<dbReference type="PROSITE" id="PS51192">
    <property type="entry name" value="HELICASE_ATP_BIND_1"/>
    <property type="match status" value="1"/>
</dbReference>
<dbReference type="PROSITE" id="PS00455">
    <property type="entry name" value="AMP_BINDING"/>
    <property type="match status" value="1"/>
</dbReference>
<evidence type="ECO:0000256" key="1">
    <source>
        <dbReference type="ARBA" id="ARBA00006432"/>
    </source>
</evidence>
<dbReference type="InterPro" id="IPR027417">
    <property type="entry name" value="P-loop_NTPase"/>
</dbReference>
<feature type="domain" description="Helicase ATP-binding" evidence="6">
    <location>
        <begin position="406"/>
        <end position="589"/>
    </location>
</feature>
<feature type="region of interest" description="Disordered" evidence="5">
    <location>
        <begin position="1"/>
        <end position="23"/>
    </location>
</feature>
<dbReference type="InterPro" id="IPR020845">
    <property type="entry name" value="AMP-binding_CS"/>
</dbReference>
<feature type="non-terminal residue" evidence="8">
    <location>
        <position position="1577"/>
    </location>
</feature>
<dbReference type="FunFam" id="3.30.300.30:FF:000007">
    <property type="entry name" value="4-coumarate--CoA ligase 2"/>
    <property type="match status" value="1"/>
</dbReference>
<dbReference type="CDD" id="cd18008">
    <property type="entry name" value="DEXDc_SHPRH-like"/>
    <property type="match status" value="1"/>
</dbReference>
<dbReference type="InterPro" id="IPR025110">
    <property type="entry name" value="AMP-bd_C"/>
</dbReference>
<dbReference type="OrthoDB" id="448448at2759"/>
<gene>
    <name evidence="8" type="ORF">B7463_g10832</name>
</gene>
<accession>A0A3E2GWX4</accession>
<evidence type="ECO:0000256" key="5">
    <source>
        <dbReference type="SAM" id="MobiDB-lite"/>
    </source>
</evidence>
<feature type="non-terminal residue" evidence="8">
    <location>
        <position position="1"/>
    </location>
</feature>
<organism evidence="8 9">
    <name type="scientific">Scytalidium lignicola</name>
    <name type="common">Hyphomycete</name>
    <dbReference type="NCBI Taxonomy" id="5539"/>
    <lineage>
        <taxon>Eukaryota</taxon>
        <taxon>Fungi</taxon>
        <taxon>Dikarya</taxon>
        <taxon>Ascomycota</taxon>
        <taxon>Pezizomycotina</taxon>
        <taxon>Leotiomycetes</taxon>
        <taxon>Leotiomycetes incertae sedis</taxon>
        <taxon>Scytalidium</taxon>
    </lineage>
</organism>
<sequence>MDNTNNHSRRPAKRPRLGEAPNESQLRHLHTQNLPPIQSLSTQQGIINPDVVPITGHLGSSDTGFSEFGRPRIFRLPQLLFGTESLPNIGSHPNQPISTWHHRNYTGQGHLTYEQHNVLMPPQPPMLHHRGSPHSVDSFPCIPSALPYPPYSAASIPNHDFLQLSPNTRNSLKPELVAGESSCHTVEDSQLTVSEGSENSATETVCFGMISNLEASYVWQSSSDIPATFSVQIESSHSFSAQDGIQIDGRIPIEYGEMIQGLIDEPTLTLHISCVIGDKPAAMKPSRSFALLPCILEITVYGPLEIFEEIGAWFQGQEIYLQDPRSCHMEVKYCNPQRLSAHDLETCPLLSEFVSNRSVHQKQALTFMLHREQGWGFNNDQPDIWEIVDTGNRRRFINTVSDVSQAEAPPQFYGGIIADPMGLGKTLTMIALVATDLDTDREAPSRESIGHDKRYTSATLVIVPPPLLGSWVEQLSEHVVNDRLKYRRHHGQTKLTNTNELENIEIVLTTYHTVSAEWRLDNFGVSSILFQAHWRRIILDEAHFIRNGNSRMARAICDLNSVARWAVTGTPIQNHLGDLASLLKFIRVYPYNDPERFYADISQFWKSGEDQNAVKRLERLSACLLLRRAKGTINLPPRHDFLLPIQMNDEERLVYDEIREQTIVKIDEALRKDSGTSRARGYVNVLQQIESLRLFCNLGLHYHSRHEKSLQSYDWSRVAQPTFNAQSEMHSFTCLQCSSILNVSEGTLDDSTTVQQNPLYFSCLRFLCTECLGKNRRTSVESTCGHRPSCPVATVSTSRTVLEEVSDLLLQTSRPELMFTGLSSKVKALITDLETIPPGIKCIVFSTWRLTLNLIERGLDQASLRSIRFDGKVPQRDRQGVIDKFRTDPSIRVMLLTLSCGAVGLTLTAASRAYLMEPHWNPTLEEQALARIYRLGQQREVTTVRLYVKGSFEEQVMQVQESKKHLAGVLLSSHDGGQTDNSLGALETLAEVPHTIVELGAAFLVVTAANAGLVEPGWPGSPPRPERSTKFTSASTRRRVREREKGFNDVDGGVSNFSSCSFGPLMYGNTCRKFEVCSFQSYLFGNPGDSLPHTPAFLDADRPNTHYLTHHTFRLWAQRLAAGLQKAGLQPGDRVLLFSANNIFFPVVFLGVLMAGGIFTGANPGNVARELAFQLKDSESKFLLCADESLHVGIEAAAAAGMRKDQVFIFDDEVIAGGGPDRLGIRNWKVLFENEKVGERFRWIEPGDPKEQTCYLNYSSGTTGVPKGVEITHYNYVANAKQMRHLSELNPEEKSLRSIAITSLIMVPPIVVALAKHPVVKNYDLSSVRDMTSGAAPISGDVIAEAEARWPSGEVKLRQGWGMTEATCSILGNDPSKPIISSSVGELNANCSAKIMSEDGVTEVPQGQRGEIWIQAPNVMKGYWRNEKATKEVFVDGPNGRWMRTGDIAYIDDKGQFRVVDRIKELIKVKGNQVAPAELEALLLEHHQVADACVVGVTINGEEYPRAYIVQKQGETADAKEIANWLAKRVSRYKRLVGGVVFIDAIPKNPSGKILRGAIREKAKQDAADKPSERARL</sequence>
<dbReference type="InterPro" id="IPR014001">
    <property type="entry name" value="Helicase_ATP-bd"/>
</dbReference>
<evidence type="ECO:0000256" key="2">
    <source>
        <dbReference type="ARBA" id="ARBA00022741"/>
    </source>
</evidence>
<evidence type="ECO:0000313" key="9">
    <source>
        <dbReference type="Proteomes" id="UP000258309"/>
    </source>
</evidence>
<dbReference type="CDD" id="cd05911">
    <property type="entry name" value="Firefly_Luc_like"/>
    <property type="match status" value="1"/>
</dbReference>
<feature type="domain" description="Helicase C-terminal" evidence="7">
    <location>
        <begin position="825"/>
        <end position="977"/>
    </location>
</feature>
<dbReference type="GO" id="GO:0005524">
    <property type="term" value="F:ATP binding"/>
    <property type="evidence" value="ECO:0007669"/>
    <property type="project" value="UniProtKB-KW"/>
</dbReference>
<dbReference type="STRING" id="5539.A0A3E2GWX4"/>
<dbReference type="Pfam" id="PF00176">
    <property type="entry name" value="SNF2-rel_dom"/>
    <property type="match status" value="1"/>
</dbReference>
<comment type="caution">
    <text evidence="8">The sequence shown here is derived from an EMBL/GenBank/DDBJ whole genome shotgun (WGS) entry which is preliminary data.</text>
</comment>
<dbReference type="CDD" id="cd18793">
    <property type="entry name" value="SF2_C_SNF"/>
    <property type="match status" value="1"/>
</dbReference>
<dbReference type="InterPro" id="IPR042099">
    <property type="entry name" value="ANL_N_sf"/>
</dbReference>
<dbReference type="PANTHER" id="PTHR45626:SF22">
    <property type="entry name" value="DNA REPAIR PROTEIN RAD5"/>
    <property type="match status" value="1"/>
</dbReference>
<dbReference type="Gene3D" id="3.40.50.12780">
    <property type="entry name" value="N-terminal domain of ligase-like"/>
    <property type="match status" value="1"/>
</dbReference>
<evidence type="ECO:0000259" key="6">
    <source>
        <dbReference type="PROSITE" id="PS51192"/>
    </source>
</evidence>
<dbReference type="Gene3D" id="3.40.50.980">
    <property type="match status" value="1"/>
</dbReference>
<dbReference type="GO" id="GO:0008094">
    <property type="term" value="F:ATP-dependent activity, acting on DNA"/>
    <property type="evidence" value="ECO:0007669"/>
    <property type="project" value="TreeGrafter"/>
</dbReference>
<dbReference type="Gene3D" id="2.30.38.10">
    <property type="entry name" value="Luciferase, Domain 3"/>
    <property type="match status" value="1"/>
</dbReference>
<keyword evidence="9" id="KW-1185">Reference proteome</keyword>
<dbReference type="Gene3D" id="3.40.50.10810">
    <property type="entry name" value="Tandem AAA-ATPase domain"/>
    <property type="match status" value="1"/>
</dbReference>
<dbReference type="SUPFAM" id="SSF52540">
    <property type="entry name" value="P-loop containing nucleoside triphosphate hydrolases"/>
    <property type="match status" value="2"/>
</dbReference>
<dbReference type="SUPFAM" id="SSF56801">
    <property type="entry name" value="Acetyl-CoA synthetase-like"/>
    <property type="match status" value="1"/>
</dbReference>
<dbReference type="Pfam" id="PF00271">
    <property type="entry name" value="Helicase_C"/>
    <property type="match status" value="1"/>
</dbReference>
<evidence type="ECO:0000256" key="4">
    <source>
        <dbReference type="ARBA" id="ARBA00022840"/>
    </source>
</evidence>
<dbReference type="Pfam" id="PF00501">
    <property type="entry name" value="AMP-binding"/>
    <property type="match status" value="2"/>
</dbReference>
<dbReference type="EMBL" id="NCSJ02000328">
    <property type="protein sequence ID" value="RFU25502.1"/>
    <property type="molecule type" value="Genomic_DNA"/>
</dbReference>
<name>A0A3E2GWX4_SCYLI</name>
<dbReference type="InterPro" id="IPR001650">
    <property type="entry name" value="Helicase_C-like"/>
</dbReference>
<dbReference type="InterPro" id="IPR000330">
    <property type="entry name" value="SNF2_N"/>
</dbReference>
<keyword evidence="3" id="KW-0378">Hydrolase</keyword>
<dbReference type="GO" id="GO:0016787">
    <property type="term" value="F:hydrolase activity"/>
    <property type="evidence" value="ECO:0007669"/>
    <property type="project" value="UniProtKB-KW"/>
</dbReference>
<proteinExistence type="inferred from homology"/>
<dbReference type="PANTHER" id="PTHR45626">
    <property type="entry name" value="TRANSCRIPTION TERMINATION FACTOR 2-RELATED"/>
    <property type="match status" value="1"/>
</dbReference>
<dbReference type="InterPro" id="IPR045851">
    <property type="entry name" value="AMP-bd_C_sf"/>
</dbReference>
<dbReference type="GO" id="GO:0006281">
    <property type="term" value="P:DNA repair"/>
    <property type="evidence" value="ECO:0007669"/>
    <property type="project" value="TreeGrafter"/>
</dbReference>
<keyword evidence="4" id="KW-0067">ATP-binding</keyword>
<dbReference type="InterPro" id="IPR049730">
    <property type="entry name" value="SNF2/RAD54-like_C"/>
</dbReference>
<dbReference type="Pfam" id="PF13193">
    <property type="entry name" value="AMP-binding_C"/>
    <property type="match status" value="1"/>
</dbReference>
<feature type="region of interest" description="Disordered" evidence="5">
    <location>
        <begin position="1016"/>
        <end position="1042"/>
    </location>
</feature>
<dbReference type="Proteomes" id="UP000258309">
    <property type="component" value="Unassembled WGS sequence"/>
</dbReference>
<dbReference type="InterPro" id="IPR050628">
    <property type="entry name" value="SNF2_RAD54_helicase_TF"/>
</dbReference>
<protein>
    <submittedName>
        <fullName evidence="8">Uncharacterized protein</fullName>
    </submittedName>
</protein>
<keyword evidence="2" id="KW-0547">Nucleotide-binding</keyword>